<dbReference type="Pfam" id="PF16843">
    <property type="entry name" value="Get5_bdg"/>
    <property type="match status" value="1"/>
</dbReference>
<dbReference type="InterPro" id="IPR029071">
    <property type="entry name" value="Ubiquitin-like_domsf"/>
</dbReference>
<dbReference type="Gene3D" id="1.20.5.510">
    <property type="entry name" value="Single helix bin"/>
    <property type="match status" value="1"/>
</dbReference>
<dbReference type="eggNOG" id="KOG0011">
    <property type="taxonomic scope" value="Eukaryota"/>
</dbReference>
<dbReference type="Gene3D" id="3.10.20.90">
    <property type="entry name" value="Phosphatidylinositol 3-kinase Catalytic Subunit, Chain A, domain 1"/>
    <property type="match status" value="1"/>
</dbReference>
<dbReference type="Gene3D" id="1.10.286.70">
    <property type="entry name" value="Get5 dimerization domain"/>
    <property type="match status" value="1"/>
</dbReference>
<dbReference type="OrthoDB" id="4067208at2759"/>
<evidence type="ECO:0000259" key="1">
    <source>
        <dbReference type="PROSITE" id="PS50053"/>
    </source>
</evidence>
<protein>
    <recommendedName>
        <fullName evidence="1">Ubiquitin-like domain-containing protein</fullName>
    </recommendedName>
</protein>
<dbReference type="InterPro" id="IPR000626">
    <property type="entry name" value="Ubiquitin-like_dom"/>
</dbReference>
<comment type="caution">
    <text evidence="2">The sequence shown here is derived from an EMBL/GenBank/DDBJ whole genome shotgun (WGS) entry which is preliminary data.</text>
</comment>
<reference evidence="2 3" key="1">
    <citation type="submission" date="2016-08" db="EMBL/GenBank/DDBJ databases">
        <title>Draft genome sequence of allopolyploid Zygosaccharomyces rouxii.</title>
        <authorList>
            <person name="Watanabe J."/>
            <person name="Uehara K."/>
            <person name="Mogi Y."/>
            <person name="Tsukioka Y."/>
        </authorList>
    </citation>
    <scope>NUCLEOTIDE SEQUENCE [LARGE SCALE GENOMIC DNA]</scope>
    <source>
        <strain evidence="2 3">NBRC 110957</strain>
    </source>
</reference>
<dbReference type="SUPFAM" id="SSF54236">
    <property type="entry name" value="Ubiquitin-like"/>
    <property type="match status" value="1"/>
</dbReference>
<evidence type="ECO:0000313" key="2">
    <source>
        <dbReference type="EMBL" id="GAV47792.1"/>
    </source>
</evidence>
<dbReference type="SMART" id="SM00213">
    <property type="entry name" value="UBQ"/>
    <property type="match status" value="1"/>
</dbReference>
<dbReference type="Proteomes" id="UP000187013">
    <property type="component" value="Unassembled WGS sequence"/>
</dbReference>
<dbReference type="InterPro" id="IPR031765">
    <property type="entry name" value="Mdy2_get4-bd"/>
</dbReference>
<dbReference type="InterPro" id="IPR040474">
    <property type="entry name" value="MDY2_C"/>
</dbReference>
<sequence>MSIASPEHEFVSKFLTLATLTQPVLPKDYKKPLQQVNSLGVALPALRYKYHSKRSNKEDNAKGLKLILKNIKPPKFTVENEFGRNDTVRQVKGYLISEGKAQQFGQVKLLFKGKVLHDSGILSEVIEDGATITVMISKPEVVQQQEEPTPVKNSLQIPWEAIEKTLAHELKDSHQTALALQRLQKGWDMTK</sequence>
<organism evidence="2 3">
    <name type="scientific">Zygosaccharomyces rouxii</name>
    <dbReference type="NCBI Taxonomy" id="4956"/>
    <lineage>
        <taxon>Eukaryota</taxon>
        <taxon>Fungi</taxon>
        <taxon>Dikarya</taxon>
        <taxon>Ascomycota</taxon>
        <taxon>Saccharomycotina</taxon>
        <taxon>Saccharomycetes</taxon>
        <taxon>Saccharomycetales</taxon>
        <taxon>Saccharomycetaceae</taxon>
        <taxon>Zygosaccharomyces</taxon>
    </lineage>
</organism>
<name>A0A1Q2ZWA3_ZYGRO</name>
<gene>
    <name evidence="2" type="ORF">ZYGR_0I00880</name>
</gene>
<proteinExistence type="predicted"/>
<dbReference type="Pfam" id="PF00240">
    <property type="entry name" value="ubiquitin"/>
    <property type="match status" value="1"/>
</dbReference>
<dbReference type="Pfam" id="PF18514">
    <property type="entry name" value="MDY2_C"/>
    <property type="match status" value="1"/>
</dbReference>
<feature type="domain" description="Ubiquitin-like" evidence="1">
    <location>
        <begin position="64"/>
        <end position="139"/>
    </location>
</feature>
<dbReference type="PROSITE" id="PS50053">
    <property type="entry name" value="UBIQUITIN_2"/>
    <property type="match status" value="1"/>
</dbReference>
<evidence type="ECO:0000313" key="3">
    <source>
        <dbReference type="Proteomes" id="UP000187013"/>
    </source>
</evidence>
<accession>A0A1Q2ZWA3</accession>
<dbReference type="AlphaFoldDB" id="A0A1Q2ZWA3"/>
<dbReference type="EMBL" id="BDGX01000009">
    <property type="protein sequence ID" value="GAV47792.1"/>
    <property type="molecule type" value="Genomic_DNA"/>
</dbReference>